<feature type="transmembrane region" description="Helical" evidence="5">
    <location>
        <begin position="85"/>
        <end position="103"/>
    </location>
</feature>
<evidence type="ECO:0000259" key="6">
    <source>
        <dbReference type="Pfam" id="PF01694"/>
    </source>
</evidence>
<dbReference type="OrthoDB" id="465874at2"/>
<organism evidence="7 8">
    <name type="scientific">Acaryochloris thomasi RCC1774</name>
    <dbReference type="NCBI Taxonomy" id="1764569"/>
    <lineage>
        <taxon>Bacteria</taxon>
        <taxon>Bacillati</taxon>
        <taxon>Cyanobacteriota</taxon>
        <taxon>Cyanophyceae</taxon>
        <taxon>Acaryochloridales</taxon>
        <taxon>Acaryochloridaceae</taxon>
        <taxon>Acaryochloris</taxon>
        <taxon>Acaryochloris thomasi</taxon>
    </lineage>
</organism>
<dbReference type="EMBL" id="PQWO01000002">
    <property type="protein sequence ID" value="PZD74804.1"/>
    <property type="molecule type" value="Genomic_DNA"/>
</dbReference>
<name>A0A2W1JZJ5_9CYAN</name>
<evidence type="ECO:0000256" key="4">
    <source>
        <dbReference type="ARBA" id="ARBA00023136"/>
    </source>
</evidence>
<evidence type="ECO:0000256" key="1">
    <source>
        <dbReference type="ARBA" id="ARBA00004141"/>
    </source>
</evidence>
<dbReference type="GO" id="GO:0004252">
    <property type="term" value="F:serine-type endopeptidase activity"/>
    <property type="evidence" value="ECO:0007669"/>
    <property type="project" value="InterPro"/>
</dbReference>
<keyword evidence="8" id="KW-1185">Reference proteome</keyword>
<dbReference type="Gene3D" id="1.20.1540.10">
    <property type="entry name" value="Rhomboid-like"/>
    <property type="match status" value="1"/>
</dbReference>
<dbReference type="SUPFAM" id="SSF144091">
    <property type="entry name" value="Rhomboid-like"/>
    <property type="match status" value="1"/>
</dbReference>
<evidence type="ECO:0000313" key="8">
    <source>
        <dbReference type="Proteomes" id="UP000248857"/>
    </source>
</evidence>
<dbReference type="GO" id="GO:0016020">
    <property type="term" value="C:membrane"/>
    <property type="evidence" value="ECO:0007669"/>
    <property type="project" value="UniProtKB-SubCell"/>
</dbReference>
<keyword evidence="2 5" id="KW-0812">Transmembrane</keyword>
<dbReference type="Proteomes" id="UP000248857">
    <property type="component" value="Unassembled WGS sequence"/>
</dbReference>
<keyword evidence="4 5" id="KW-0472">Membrane</keyword>
<feature type="domain" description="Peptidase S54 rhomboid" evidence="6">
    <location>
        <begin position="50"/>
        <end position="181"/>
    </location>
</feature>
<evidence type="ECO:0000256" key="5">
    <source>
        <dbReference type="SAM" id="Phobius"/>
    </source>
</evidence>
<evidence type="ECO:0000313" key="7">
    <source>
        <dbReference type="EMBL" id="PZD74804.1"/>
    </source>
</evidence>
<feature type="transmembrane region" description="Helical" evidence="5">
    <location>
        <begin position="12"/>
        <end position="30"/>
    </location>
</feature>
<evidence type="ECO:0000256" key="3">
    <source>
        <dbReference type="ARBA" id="ARBA00022989"/>
    </source>
</evidence>
<dbReference type="InterPro" id="IPR022764">
    <property type="entry name" value="Peptidase_S54_rhomboid_dom"/>
</dbReference>
<keyword evidence="3 5" id="KW-1133">Transmembrane helix</keyword>
<dbReference type="Pfam" id="PF01694">
    <property type="entry name" value="Rhomboid"/>
    <property type="match status" value="1"/>
</dbReference>
<feature type="transmembrane region" description="Helical" evidence="5">
    <location>
        <begin position="50"/>
        <end position="78"/>
    </location>
</feature>
<sequence length="183" mass="19570">MTQALKIQVQILGSMVALMWASALLNLFLFRGSLVEFGIIPRAVVGLRGILFAPFLHAGLGHLMANTVPFIVLGWLVLIRSTEDFFMVTAIAMGVGGLGTWFFAGSRTVHVGASGLIFGYLGYLLLRGYFERSFAASFLSILVAVLYGSLVFGVLPSVPGISWQGHLFGFLGGGVAARFLAKP</sequence>
<protein>
    <recommendedName>
        <fullName evidence="6">Peptidase S54 rhomboid domain-containing protein</fullName>
    </recommendedName>
</protein>
<feature type="transmembrane region" description="Helical" evidence="5">
    <location>
        <begin position="161"/>
        <end position="181"/>
    </location>
</feature>
<feature type="transmembrane region" description="Helical" evidence="5">
    <location>
        <begin position="109"/>
        <end position="126"/>
    </location>
</feature>
<feature type="transmembrane region" description="Helical" evidence="5">
    <location>
        <begin position="133"/>
        <end position="155"/>
    </location>
</feature>
<evidence type="ECO:0000256" key="2">
    <source>
        <dbReference type="ARBA" id="ARBA00022692"/>
    </source>
</evidence>
<dbReference type="AlphaFoldDB" id="A0A2W1JZJ5"/>
<comment type="caution">
    <text evidence="7">The sequence shown here is derived from an EMBL/GenBank/DDBJ whole genome shotgun (WGS) entry which is preliminary data.</text>
</comment>
<dbReference type="RefSeq" id="WP_110984877.1">
    <property type="nucleotide sequence ID" value="NZ_CAWNWM010000002.1"/>
</dbReference>
<proteinExistence type="predicted"/>
<dbReference type="InterPro" id="IPR035952">
    <property type="entry name" value="Rhomboid-like_sf"/>
</dbReference>
<reference evidence="7 8" key="1">
    <citation type="journal article" date="2018" name="Sci. Rep.">
        <title>A novel species of the marine cyanobacterium Acaryochloris with a unique pigment content and lifestyle.</title>
        <authorList>
            <person name="Partensky F."/>
            <person name="Six C."/>
            <person name="Ratin M."/>
            <person name="Garczarek L."/>
            <person name="Vaulot D."/>
            <person name="Probert I."/>
            <person name="Calteau A."/>
            <person name="Gourvil P."/>
            <person name="Marie D."/>
            <person name="Grebert T."/>
            <person name="Bouchier C."/>
            <person name="Le Panse S."/>
            <person name="Gachenot M."/>
            <person name="Rodriguez F."/>
            <person name="Garrido J.L."/>
        </authorList>
    </citation>
    <scope>NUCLEOTIDE SEQUENCE [LARGE SCALE GENOMIC DNA]</scope>
    <source>
        <strain evidence="7 8">RCC1774</strain>
    </source>
</reference>
<gene>
    <name evidence="7" type="ORF">C1752_00914</name>
</gene>
<accession>A0A2W1JZJ5</accession>
<comment type="subcellular location">
    <subcellularLocation>
        <location evidence="1">Membrane</location>
        <topology evidence="1">Multi-pass membrane protein</topology>
    </subcellularLocation>
</comment>